<dbReference type="AlphaFoldDB" id="A0A0F9T2C8"/>
<feature type="transmembrane region" description="Helical" evidence="2">
    <location>
        <begin position="6"/>
        <end position="26"/>
    </location>
</feature>
<accession>A0A0F9T2C8</accession>
<keyword evidence="2" id="KW-1133">Transmembrane helix</keyword>
<dbReference type="EMBL" id="LAZR01002025">
    <property type="protein sequence ID" value="KKN35628.1"/>
    <property type="molecule type" value="Genomic_DNA"/>
</dbReference>
<sequence length="111" mass="12325">MTDLFSIFGGAAVVISIGIVAIPIFMRLERRKYTDTIVAWSNEMLRLRAALRFYAENLNYEDGHEGTGPYGDSQGGIVDTEPPTIWNDHGETARNALAESFLTAKDRKSQS</sequence>
<gene>
    <name evidence="3" type="ORF">LCGC14_0781850</name>
</gene>
<name>A0A0F9T2C8_9ZZZZ</name>
<reference evidence="3" key="1">
    <citation type="journal article" date="2015" name="Nature">
        <title>Complex archaea that bridge the gap between prokaryotes and eukaryotes.</title>
        <authorList>
            <person name="Spang A."/>
            <person name="Saw J.H."/>
            <person name="Jorgensen S.L."/>
            <person name="Zaremba-Niedzwiedzka K."/>
            <person name="Martijn J."/>
            <person name="Lind A.E."/>
            <person name="van Eijk R."/>
            <person name="Schleper C."/>
            <person name="Guy L."/>
            <person name="Ettema T.J."/>
        </authorList>
    </citation>
    <scope>NUCLEOTIDE SEQUENCE</scope>
</reference>
<evidence type="ECO:0000256" key="1">
    <source>
        <dbReference type="SAM" id="MobiDB-lite"/>
    </source>
</evidence>
<keyword evidence="2" id="KW-0812">Transmembrane</keyword>
<evidence type="ECO:0000313" key="3">
    <source>
        <dbReference type="EMBL" id="KKN35628.1"/>
    </source>
</evidence>
<keyword evidence="2" id="KW-0472">Membrane</keyword>
<evidence type="ECO:0000256" key="2">
    <source>
        <dbReference type="SAM" id="Phobius"/>
    </source>
</evidence>
<comment type="caution">
    <text evidence="3">The sequence shown here is derived from an EMBL/GenBank/DDBJ whole genome shotgun (WGS) entry which is preliminary data.</text>
</comment>
<protein>
    <submittedName>
        <fullName evidence="3">Uncharacterized protein</fullName>
    </submittedName>
</protein>
<feature type="region of interest" description="Disordered" evidence="1">
    <location>
        <begin position="64"/>
        <end position="89"/>
    </location>
</feature>
<organism evidence="3">
    <name type="scientific">marine sediment metagenome</name>
    <dbReference type="NCBI Taxonomy" id="412755"/>
    <lineage>
        <taxon>unclassified sequences</taxon>
        <taxon>metagenomes</taxon>
        <taxon>ecological metagenomes</taxon>
    </lineage>
</organism>
<proteinExistence type="predicted"/>